<dbReference type="InterPro" id="IPR016181">
    <property type="entry name" value="Acyl_CoA_acyltransferase"/>
</dbReference>
<name>A0A7V4U1N3_CALAY</name>
<proteinExistence type="predicted"/>
<reference evidence="2" key="1">
    <citation type="journal article" date="2020" name="mSystems">
        <title>Genome- and Community-Level Interaction Insights into Carbon Utilization and Element Cycling Functions of Hydrothermarchaeota in Hydrothermal Sediment.</title>
        <authorList>
            <person name="Zhou Z."/>
            <person name="Liu Y."/>
            <person name="Xu W."/>
            <person name="Pan J."/>
            <person name="Luo Z.H."/>
            <person name="Li M."/>
        </authorList>
    </citation>
    <scope>NUCLEOTIDE SEQUENCE [LARGE SCALE GENOMIC DNA]</scope>
    <source>
        <strain evidence="2">HyVt-577</strain>
    </source>
</reference>
<dbReference type="GO" id="GO:0016747">
    <property type="term" value="F:acyltransferase activity, transferring groups other than amino-acyl groups"/>
    <property type="evidence" value="ECO:0007669"/>
    <property type="project" value="InterPro"/>
</dbReference>
<dbReference type="Proteomes" id="UP000885779">
    <property type="component" value="Unassembled WGS sequence"/>
</dbReference>
<sequence length="348" mass="40105">MAFNVSDVNVAEKSKEIKAFWKDHFTGWQEGKLDWFYLKNPQGKAKCWVITNEENGQIIGTVVVFPRYFYYSGKEILTGITGDFGVSKNYRILGPALKLQKNTLELCPKEGYQFLYGFPNTKSEPVQRRAGYTVIGASRRLVKVLDSKEYIQRKTGSALLAALISPIVNLGLKITGRENRSGVPGSYIVQTDLKFDAAFDTLWKKGREQFKLIGKRDSVFLNWRFGDCPFREYKLFAIREKETDQPDGYIVYYTEGQTAFIADMFARDMAASMDILLAGFLKYLRKSRLQSVSVLYFGRTDILTKLKQFGFSEREDRRNLVAYAGETNPHKDDFLKEENWYFFEADND</sequence>
<dbReference type="SUPFAM" id="SSF55729">
    <property type="entry name" value="Acyl-CoA N-acyltransferases (Nat)"/>
    <property type="match status" value="1"/>
</dbReference>
<evidence type="ECO:0000313" key="2">
    <source>
        <dbReference type="EMBL" id="HGY56258.1"/>
    </source>
</evidence>
<organism evidence="2">
    <name type="scientific">Caldithrix abyssi</name>
    <dbReference type="NCBI Taxonomy" id="187145"/>
    <lineage>
        <taxon>Bacteria</taxon>
        <taxon>Pseudomonadati</taxon>
        <taxon>Calditrichota</taxon>
        <taxon>Calditrichia</taxon>
        <taxon>Calditrichales</taxon>
        <taxon>Calditrichaceae</taxon>
        <taxon>Caldithrix</taxon>
    </lineage>
</organism>
<accession>A0A7V4U1N3</accession>
<dbReference type="InterPro" id="IPR000182">
    <property type="entry name" value="GNAT_dom"/>
</dbReference>
<dbReference type="EMBL" id="DRQG01000105">
    <property type="protein sequence ID" value="HGY56258.1"/>
    <property type="molecule type" value="Genomic_DNA"/>
</dbReference>
<gene>
    <name evidence="2" type="ORF">ENK44_11175</name>
</gene>
<dbReference type="Pfam" id="PF13527">
    <property type="entry name" value="Acetyltransf_9"/>
    <property type="match status" value="1"/>
</dbReference>
<comment type="caution">
    <text evidence="2">The sequence shown here is derived from an EMBL/GenBank/DDBJ whole genome shotgun (WGS) entry which is preliminary data.</text>
</comment>
<evidence type="ECO:0000259" key="1">
    <source>
        <dbReference type="PROSITE" id="PS51186"/>
    </source>
</evidence>
<dbReference type="Gene3D" id="3.40.630.30">
    <property type="match status" value="1"/>
</dbReference>
<dbReference type="AlphaFoldDB" id="A0A7V4U1N3"/>
<feature type="domain" description="N-acetyltransferase" evidence="1">
    <location>
        <begin position="3"/>
        <end position="151"/>
    </location>
</feature>
<protein>
    <submittedName>
        <fullName evidence="2">GNAT family N-acetyltransferase</fullName>
    </submittedName>
</protein>
<dbReference type="PROSITE" id="PS51186">
    <property type="entry name" value="GNAT"/>
    <property type="match status" value="1"/>
</dbReference>